<name>A0A510UVE4_9CELL</name>
<reference evidence="2 3" key="1">
    <citation type="submission" date="2019-07" db="EMBL/GenBank/DDBJ databases">
        <title>Whole genome shotgun sequence of Cellulomonas persica NBRC 101101.</title>
        <authorList>
            <person name="Hosoyama A."/>
            <person name="Uohara A."/>
            <person name="Ohji S."/>
            <person name="Ichikawa N."/>
        </authorList>
    </citation>
    <scope>NUCLEOTIDE SEQUENCE [LARGE SCALE GENOMIC DNA]</scope>
    <source>
        <strain evidence="2 3">NBRC 101101</strain>
    </source>
</reference>
<organism evidence="2 3">
    <name type="scientific">Cellulomonas persica</name>
    <dbReference type="NCBI Taxonomy" id="76861"/>
    <lineage>
        <taxon>Bacteria</taxon>
        <taxon>Bacillati</taxon>
        <taxon>Actinomycetota</taxon>
        <taxon>Actinomycetes</taxon>
        <taxon>Micrococcales</taxon>
        <taxon>Cellulomonadaceae</taxon>
        <taxon>Cellulomonas</taxon>
    </lineage>
</organism>
<sequence>MHLASDVPRAVVAARLRAGTWTKVGHGTYLPVECDAPWRSTPAAPARTLAADQGTAPVRPRSQQDGPRFSRHQVQADAGGAALDRRTVALAQIAGTARRLRAPVVFSHVSAALLWGLPLWRTPRQVHVLQQSTASARSDAAVVRHTTLVDDEDVRLVAGLRVTSLERTLVDCAALLEPIAGLVVADAALAAGADPGDVDRRVHAARGARHAVRMRAVVAHADAGAESPYESASRFVVLRDGLPRPQTQVRVETRLGAVWSDWGWEEFSLLAEYDGRTKYAGIEQSAFMAEKRRHDALLEAGQRVVRVVADDLRGSELTARLLPLLPRSVQRARRPRPDLH</sequence>
<evidence type="ECO:0000313" key="2">
    <source>
        <dbReference type="EMBL" id="GEK18509.1"/>
    </source>
</evidence>
<evidence type="ECO:0000256" key="1">
    <source>
        <dbReference type="SAM" id="MobiDB-lite"/>
    </source>
</evidence>
<dbReference type="Proteomes" id="UP000321386">
    <property type="component" value="Unassembled WGS sequence"/>
</dbReference>
<protein>
    <recommendedName>
        <fullName evidence="4">Transcriptional regulator, AbiEi antitoxin, Type IV TA system</fullName>
    </recommendedName>
</protein>
<dbReference type="EMBL" id="BJUA01000010">
    <property type="protein sequence ID" value="GEK18509.1"/>
    <property type="molecule type" value="Genomic_DNA"/>
</dbReference>
<keyword evidence="3" id="KW-1185">Reference proteome</keyword>
<dbReference type="AlphaFoldDB" id="A0A510UVE4"/>
<comment type="caution">
    <text evidence="2">The sequence shown here is derived from an EMBL/GenBank/DDBJ whole genome shotgun (WGS) entry which is preliminary data.</text>
</comment>
<accession>A0A510UVE4</accession>
<proteinExistence type="predicted"/>
<gene>
    <name evidence="2" type="ORF">CPE01_22420</name>
</gene>
<feature type="region of interest" description="Disordered" evidence="1">
    <location>
        <begin position="46"/>
        <end position="69"/>
    </location>
</feature>
<evidence type="ECO:0008006" key="4">
    <source>
        <dbReference type="Google" id="ProtNLM"/>
    </source>
</evidence>
<evidence type="ECO:0000313" key="3">
    <source>
        <dbReference type="Proteomes" id="UP000321386"/>
    </source>
</evidence>